<protein>
    <submittedName>
        <fullName evidence="1">PqqD family protein</fullName>
    </submittedName>
</protein>
<dbReference type="AlphaFoldDB" id="A0A844G7I9"/>
<dbReference type="InterPro" id="IPR041881">
    <property type="entry name" value="PqqD_sf"/>
</dbReference>
<accession>A0A844G7I9</accession>
<sequence length="86" mass="9360">MKLNPFVMMREEFDGTGIVFDPDRNKAISLNSTGVAVWKVLASGGTEADAIHAILAEFSDVTEAQAKQDVAKFFGVLREKGLLTDE</sequence>
<name>A0A844G7I9_9BACT</name>
<evidence type="ECO:0000313" key="2">
    <source>
        <dbReference type="Proteomes" id="UP000435649"/>
    </source>
</evidence>
<gene>
    <name evidence="1" type="ORF">FYJ85_17610</name>
</gene>
<comment type="caution">
    <text evidence="1">The sequence shown here is derived from an EMBL/GenBank/DDBJ whole genome shotgun (WGS) entry which is preliminary data.</text>
</comment>
<proteinExistence type="predicted"/>
<reference evidence="1 2" key="1">
    <citation type="submission" date="2019-08" db="EMBL/GenBank/DDBJ databases">
        <title>In-depth cultivation of the pig gut microbiome towards novel bacterial diversity and tailored functional studies.</title>
        <authorList>
            <person name="Wylensek D."/>
            <person name="Hitch T.C.A."/>
            <person name="Clavel T."/>
        </authorList>
    </citation>
    <scope>NUCLEOTIDE SEQUENCE [LARGE SCALE GENOMIC DNA]</scope>
    <source>
        <strain evidence="1 2">BBE-744-WT-12</strain>
    </source>
</reference>
<dbReference type="InterPro" id="IPR008792">
    <property type="entry name" value="PQQD"/>
</dbReference>
<organism evidence="1 2">
    <name type="scientific">Victivallis lenta</name>
    <dbReference type="NCBI Taxonomy" id="2606640"/>
    <lineage>
        <taxon>Bacteria</taxon>
        <taxon>Pseudomonadati</taxon>
        <taxon>Lentisphaerota</taxon>
        <taxon>Lentisphaeria</taxon>
        <taxon>Victivallales</taxon>
        <taxon>Victivallaceae</taxon>
        <taxon>Victivallis</taxon>
    </lineage>
</organism>
<dbReference type="EMBL" id="VUNS01000024">
    <property type="protein sequence ID" value="MST98855.1"/>
    <property type="molecule type" value="Genomic_DNA"/>
</dbReference>
<evidence type="ECO:0000313" key="1">
    <source>
        <dbReference type="EMBL" id="MST98855.1"/>
    </source>
</evidence>
<dbReference type="Pfam" id="PF05402">
    <property type="entry name" value="PqqD"/>
    <property type="match status" value="1"/>
</dbReference>
<keyword evidence="2" id="KW-1185">Reference proteome</keyword>
<dbReference type="RefSeq" id="WP_154419880.1">
    <property type="nucleotide sequence ID" value="NZ_VUNS01000024.1"/>
</dbReference>
<dbReference type="Gene3D" id="1.10.10.1150">
    <property type="entry name" value="Coenzyme PQQ synthesis protein D (PqqD)"/>
    <property type="match status" value="1"/>
</dbReference>
<dbReference type="Proteomes" id="UP000435649">
    <property type="component" value="Unassembled WGS sequence"/>
</dbReference>